<dbReference type="SUPFAM" id="SSF81301">
    <property type="entry name" value="Nucleotidyltransferase"/>
    <property type="match status" value="1"/>
</dbReference>
<dbReference type="InterPro" id="IPR043519">
    <property type="entry name" value="NT_sf"/>
</dbReference>
<keyword evidence="1" id="KW-0808">Transferase</keyword>
<protein>
    <submittedName>
        <fullName evidence="1">Putative nucleotidyltransferase</fullName>
    </submittedName>
</protein>
<dbReference type="EMBL" id="JACJIP010000023">
    <property type="protein sequence ID" value="MBA9086871.1"/>
    <property type="molecule type" value="Genomic_DNA"/>
</dbReference>
<reference evidence="1 2" key="1">
    <citation type="submission" date="2020-08" db="EMBL/GenBank/DDBJ databases">
        <title>Genomic Encyclopedia of Type Strains, Phase III (KMG-III): the genomes of soil and plant-associated and newly described type strains.</title>
        <authorList>
            <person name="Whitman W."/>
        </authorList>
    </citation>
    <scope>NUCLEOTIDE SEQUENCE [LARGE SCALE GENOMIC DNA]</scope>
    <source>
        <strain evidence="1 2">CECT 8693</strain>
    </source>
</reference>
<name>A0A7W3XSS9_9BACL</name>
<sequence>MMVTSVNQVLYQPELILKQLEGIELASSYVYISGSLLEGFGNEKSDIDVYVICKEIPKKFPQNNVEESLLWEGQTLVHNVIQGGVRYDFEYWTWDCFNKSINNLQKIDFKTEEYIERISDAELDLLHRLKYAKPLINSIDFFNFHNMLQFDNLGYYQAVIASEIFTALVEDIQGALLSYDLGSAFFMVRRLVELATVSYLAIHGETNPNSKWLFRKMKRYEENTGDTQLLVKYLKYQTHPFEKATVEGYIKEAMKFAQSLNAKVQQALQEIQKA</sequence>
<gene>
    <name evidence="1" type="ORF">FHR92_003351</name>
</gene>
<dbReference type="RefSeq" id="WP_182537336.1">
    <property type="nucleotide sequence ID" value="NZ_JACJIP010000023.1"/>
</dbReference>
<dbReference type="Proteomes" id="UP000567067">
    <property type="component" value="Unassembled WGS sequence"/>
</dbReference>
<comment type="caution">
    <text evidence="1">The sequence shown here is derived from an EMBL/GenBank/DDBJ whole genome shotgun (WGS) entry which is preliminary data.</text>
</comment>
<dbReference type="GO" id="GO:0016740">
    <property type="term" value="F:transferase activity"/>
    <property type="evidence" value="ECO:0007669"/>
    <property type="project" value="UniProtKB-KW"/>
</dbReference>
<evidence type="ECO:0000313" key="1">
    <source>
        <dbReference type="EMBL" id="MBA9086871.1"/>
    </source>
</evidence>
<accession>A0A7W3XSS9</accession>
<evidence type="ECO:0000313" key="2">
    <source>
        <dbReference type="Proteomes" id="UP000567067"/>
    </source>
</evidence>
<proteinExistence type="predicted"/>
<organism evidence="1 2">
    <name type="scientific">Fontibacillus solani</name>
    <dbReference type="NCBI Taxonomy" id="1572857"/>
    <lineage>
        <taxon>Bacteria</taxon>
        <taxon>Bacillati</taxon>
        <taxon>Bacillota</taxon>
        <taxon>Bacilli</taxon>
        <taxon>Bacillales</taxon>
        <taxon>Paenibacillaceae</taxon>
        <taxon>Fontibacillus</taxon>
    </lineage>
</organism>
<keyword evidence="2" id="KW-1185">Reference proteome</keyword>
<dbReference type="AlphaFoldDB" id="A0A7W3XSS9"/>